<evidence type="ECO:0008006" key="4">
    <source>
        <dbReference type="Google" id="ProtNLM"/>
    </source>
</evidence>
<evidence type="ECO:0000313" key="2">
    <source>
        <dbReference type="EMBL" id="ETR68839.1"/>
    </source>
</evidence>
<dbReference type="Proteomes" id="UP000189670">
    <property type="component" value="Unassembled WGS sequence"/>
</dbReference>
<gene>
    <name evidence="2" type="ORF">OMM_10119</name>
</gene>
<evidence type="ECO:0000256" key="1">
    <source>
        <dbReference type="SAM" id="SignalP"/>
    </source>
</evidence>
<dbReference type="EMBL" id="ATBP01000818">
    <property type="protein sequence ID" value="ETR68839.1"/>
    <property type="molecule type" value="Genomic_DNA"/>
</dbReference>
<comment type="caution">
    <text evidence="2">The sequence shown here is derived from an EMBL/GenBank/DDBJ whole genome shotgun (WGS) entry which is preliminary data.</text>
</comment>
<keyword evidence="1" id="KW-0732">Signal</keyword>
<feature type="chain" id="PRO_5010721154" description="Cohesin domain-containing protein" evidence="1">
    <location>
        <begin position="22"/>
        <end position="111"/>
    </location>
</feature>
<name>A0A1V1P1T5_9BACT</name>
<evidence type="ECO:0000313" key="3">
    <source>
        <dbReference type="Proteomes" id="UP000189670"/>
    </source>
</evidence>
<protein>
    <recommendedName>
        <fullName evidence="4">Cohesin domain-containing protein</fullName>
    </recommendedName>
</protein>
<dbReference type="AlphaFoldDB" id="A0A1V1P1T5"/>
<sequence>MKNITTSIFILLFIVVNTTFAAPVVSIPTDLTVEESDNTIDIPVYISDVSSYDIAGFILRLDYSDELSNPQLITDDTLSQGKDVKSGTPTDSFGGKLAIGLLAGFHPKVTV</sequence>
<feature type="signal peptide" evidence="1">
    <location>
        <begin position="1"/>
        <end position="21"/>
    </location>
</feature>
<organism evidence="2 3">
    <name type="scientific">Candidatus Magnetoglobus multicellularis str. Araruama</name>
    <dbReference type="NCBI Taxonomy" id="890399"/>
    <lineage>
        <taxon>Bacteria</taxon>
        <taxon>Pseudomonadati</taxon>
        <taxon>Thermodesulfobacteriota</taxon>
        <taxon>Desulfobacteria</taxon>
        <taxon>Desulfobacterales</taxon>
        <taxon>Desulfobacteraceae</taxon>
        <taxon>Candidatus Magnetoglobus</taxon>
    </lineage>
</organism>
<accession>A0A1V1P1T5</accession>
<reference evidence="3" key="1">
    <citation type="submission" date="2012-11" db="EMBL/GenBank/DDBJ databases">
        <authorList>
            <person name="Lucero-Rivera Y.E."/>
            <person name="Tovar-Ramirez D."/>
        </authorList>
    </citation>
    <scope>NUCLEOTIDE SEQUENCE [LARGE SCALE GENOMIC DNA]</scope>
    <source>
        <strain evidence="3">Araruama</strain>
    </source>
</reference>
<proteinExistence type="predicted"/>